<feature type="transmembrane region" description="Helical" evidence="1">
    <location>
        <begin position="12"/>
        <end position="30"/>
    </location>
</feature>
<evidence type="ECO:0000313" key="3">
    <source>
        <dbReference type="Proteomes" id="UP001374535"/>
    </source>
</evidence>
<evidence type="ECO:0000313" key="2">
    <source>
        <dbReference type="EMBL" id="WVZ23943.1"/>
    </source>
</evidence>
<dbReference type="EMBL" id="CP144700">
    <property type="protein sequence ID" value="WVZ23943.1"/>
    <property type="molecule type" value="Genomic_DNA"/>
</dbReference>
<dbReference type="PANTHER" id="PTHR37696:SF1">
    <property type="entry name" value="ADENYLOSUCCINATE SYNTHETASE-RELATED"/>
    <property type="match status" value="1"/>
</dbReference>
<dbReference type="PANTHER" id="PTHR37696">
    <property type="entry name" value="ADENYLOSUCCINATE SYNTHETASE-RELATED"/>
    <property type="match status" value="1"/>
</dbReference>
<keyword evidence="1" id="KW-0812">Transmembrane</keyword>
<reference evidence="2 3" key="1">
    <citation type="journal article" date="2023" name="Life. Sci Alliance">
        <title>Evolutionary insights into 3D genome organization and epigenetic landscape of Vigna mungo.</title>
        <authorList>
            <person name="Junaid A."/>
            <person name="Singh B."/>
            <person name="Bhatia S."/>
        </authorList>
    </citation>
    <scope>NUCLEOTIDE SEQUENCE [LARGE SCALE GENOMIC DNA]</scope>
    <source>
        <strain evidence="2">Urdbean</strain>
    </source>
</reference>
<accession>A0AAQ3SBX2</accession>
<organism evidence="2 3">
    <name type="scientific">Vigna mungo</name>
    <name type="common">Black gram</name>
    <name type="synonym">Phaseolus mungo</name>
    <dbReference type="NCBI Taxonomy" id="3915"/>
    <lineage>
        <taxon>Eukaryota</taxon>
        <taxon>Viridiplantae</taxon>
        <taxon>Streptophyta</taxon>
        <taxon>Embryophyta</taxon>
        <taxon>Tracheophyta</taxon>
        <taxon>Spermatophyta</taxon>
        <taxon>Magnoliopsida</taxon>
        <taxon>eudicotyledons</taxon>
        <taxon>Gunneridae</taxon>
        <taxon>Pentapetalae</taxon>
        <taxon>rosids</taxon>
        <taxon>fabids</taxon>
        <taxon>Fabales</taxon>
        <taxon>Fabaceae</taxon>
        <taxon>Papilionoideae</taxon>
        <taxon>50 kb inversion clade</taxon>
        <taxon>NPAAA clade</taxon>
        <taxon>indigoferoid/millettioid clade</taxon>
        <taxon>Phaseoleae</taxon>
        <taxon>Vigna</taxon>
    </lineage>
</organism>
<keyword evidence="1" id="KW-0472">Membrane</keyword>
<name>A0AAQ3SBX2_VIGMU</name>
<keyword evidence="3" id="KW-1185">Reference proteome</keyword>
<gene>
    <name evidence="2" type="ORF">V8G54_002487</name>
</gene>
<proteinExistence type="predicted"/>
<sequence>MNPRTEELVKWLMIVATVTTFYFLLIVDYGPKSNVVDLIKTTNVGRAHQPDSTLSGAPTRFHQRICPHQRVATRKVHGGDNEKRPQSPPSKALQAFQARYQTTSTSKLSYFTKHLATQTKQKKKDLAIPIKTNNSLDQVQDKIDIQITDARVQEQLDRMAKLYINYTSRPKSGQRFDTITNHN</sequence>
<dbReference type="Proteomes" id="UP001374535">
    <property type="component" value="Chromosome 1"/>
</dbReference>
<evidence type="ECO:0000256" key="1">
    <source>
        <dbReference type="SAM" id="Phobius"/>
    </source>
</evidence>
<protein>
    <submittedName>
        <fullName evidence="2">Uncharacterized protein</fullName>
    </submittedName>
</protein>
<keyword evidence="1" id="KW-1133">Transmembrane helix</keyword>
<dbReference type="AlphaFoldDB" id="A0AAQ3SBX2"/>